<evidence type="ECO:0000313" key="2">
    <source>
        <dbReference type="EMBL" id="GIJ47056.1"/>
    </source>
</evidence>
<dbReference type="InterPro" id="IPR046348">
    <property type="entry name" value="SIS_dom_sf"/>
</dbReference>
<gene>
    <name evidence="2" type="primary">gmhA</name>
    <name evidence="2" type="ORF">Val02_39420</name>
</gene>
<keyword evidence="3" id="KW-1185">Reference proteome</keyword>
<dbReference type="InterPro" id="IPR035461">
    <property type="entry name" value="GmhA/DiaA"/>
</dbReference>
<dbReference type="PANTHER" id="PTHR30390:SF6">
    <property type="entry name" value="DNAA INITIATOR-ASSOCIATING PROTEIN DIAA"/>
    <property type="match status" value="1"/>
</dbReference>
<keyword evidence="2" id="KW-0413">Isomerase</keyword>
<dbReference type="CDD" id="cd05006">
    <property type="entry name" value="SIS_GmhA"/>
    <property type="match status" value="1"/>
</dbReference>
<dbReference type="InterPro" id="IPR001347">
    <property type="entry name" value="SIS_dom"/>
</dbReference>
<sequence>MTILSNEPETELAKQIALDAVWRRSAVEAHLDRHAEAVELMRAETPRLVRWGEHLARVLVGGGRLLVAGNGGSAAEAQHLTSELVGKMRDDRMALSAIALSAESSSVTAIGNDYGYERVFARQVEAHGRPGDVLILLSTSGRSPNLLCAAETARERGVTSWALTGALPNPLAMRCDDVLAVPADSATVQELHLVSVHLLCAQIDAALAPAR</sequence>
<dbReference type="PANTHER" id="PTHR30390">
    <property type="entry name" value="SEDOHEPTULOSE 7-PHOSPHATE ISOMERASE / DNAA INITIATOR-ASSOCIATING FACTOR FOR REPLICATION INITIATION"/>
    <property type="match status" value="1"/>
</dbReference>
<feature type="domain" description="SIS" evidence="1">
    <location>
        <begin position="55"/>
        <end position="209"/>
    </location>
</feature>
<dbReference type="Gene3D" id="3.40.50.10490">
    <property type="entry name" value="Glucose-6-phosphate isomerase like protein, domain 1"/>
    <property type="match status" value="1"/>
</dbReference>
<organism evidence="2 3">
    <name type="scientific">Virgisporangium aliadipatigenens</name>
    <dbReference type="NCBI Taxonomy" id="741659"/>
    <lineage>
        <taxon>Bacteria</taxon>
        <taxon>Bacillati</taxon>
        <taxon>Actinomycetota</taxon>
        <taxon>Actinomycetes</taxon>
        <taxon>Micromonosporales</taxon>
        <taxon>Micromonosporaceae</taxon>
        <taxon>Virgisporangium</taxon>
    </lineage>
</organism>
<dbReference type="AlphaFoldDB" id="A0A8J3YKW5"/>
<dbReference type="PROSITE" id="PS51464">
    <property type="entry name" value="SIS"/>
    <property type="match status" value="1"/>
</dbReference>
<dbReference type="Pfam" id="PF13580">
    <property type="entry name" value="SIS_2"/>
    <property type="match status" value="1"/>
</dbReference>
<evidence type="ECO:0000313" key="3">
    <source>
        <dbReference type="Proteomes" id="UP000619260"/>
    </source>
</evidence>
<name>A0A8J3YKW5_9ACTN</name>
<proteinExistence type="predicted"/>
<dbReference type="EMBL" id="BOPF01000013">
    <property type="protein sequence ID" value="GIJ47056.1"/>
    <property type="molecule type" value="Genomic_DNA"/>
</dbReference>
<dbReference type="GO" id="GO:1901135">
    <property type="term" value="P:carbohydrate derivative metabolic process"/>
    <property type="evidence" value="ECO:0007669"/>
    <property type="project" value="InterPro"/>
</dbReference>
<reference evidence="2" key="1">
    <citation type="submission" date="2021-01" db="EMBL/GenBank/DDBJ databases">
        <title>Whole genome shotgun sequence of Virgisporangium aliadipatigenens NBRC 105644.</title>
        <authorList>
            <person name="Komaki H."/>
            <person name="Tamura T."/>
        </authorList>
    </citation>
    <scope>NUCLEOTIDE SEQUENCE</scope>
    <source>
        <strain evidence="2">NBRC 105644</strain>
    </source>
</reference>
<dbReference type="Proteomes" id="UP000619260">
    <property type="component" value="Unassembled WGS sequence"/>
</dbReference>
<dbReference type="GO" id="GO:0097367">
    <property type="term" value="F:carbohydrate derivative binding"/>
    <property type="evidence" value="ECO:0007669"/>
    <property type="project" value="InterPro"/>
</dbReference>
<dbReference type="InterPro" id="IPR050099">
    <property type="entry name" value="SIS_GmhA/DiaA_subfam"/>
</dbReference>
<accession>A0A8J3YKW5</accession>
<dbReference type="SUPFAM" id="SSF53697">
    <property type="entry name" value="SIS domain"/>
    <property type="match status" value="1"/>
</dbReference>
<protein>
    <submittedName>
        <fullName evidence="2">Phosphoheptose isomerase</fullName>
    </submittedName>
</protein>
<dbReference type="GO" id="GO:0016853">
    <property type="term" value="F:isomerase activity"/>
    <property type="evidence" value="ECO:0007669"/>
    <property type="project" value="UniProtKB-KW"/>
</dbReference>
<comment type="caution">
    <text evidence="2">The sequence shown here is derived from an EMBL/GenBank/DDBJ whole genome shotgun (WGS) entry which is preliminary data.</text>
</comment>
<evidence type="ECO:0000259" key="1">
    <source>
        <dbReference type="PROSITE" id="PS51464"/>
    </source>
</evidence>